<dbReference type="NCBIfam" id="TIGR00847">
    <property type="entry name" value="ccoS"/>
    <property type="match status" value="1"/>
</dbReference>
<protein>
    <submittedName>
        <fullName evidence="1">Cbb3-type cytochrome oxidase assembly protein CcoS</fullName>
    </submittedName>
</protein>
<reference evidence="1 2" key="1">
    <citation type="journal article" date="2013" name="Int. J. Syst. Evol. Microbiol.">
        <title>Hoeflea suaedae sp. nov., an endophytic bacterium isolated from the root of the halophyte Suaeda maritima.</title>
        <authorList>
            <person name="Chung E.J."/>
            <person name="Park J.A."/>
            <person name="Pramanik P."/>
            <person name="Bibi F."/>
            <person name="Jeon C.O."/>
            <person name="Chung Y.R."/>
        </authorList>
    </citation>
    <scope>NUCLEOTIDE SEQUENCE [LARGE SCALE GENOMIC DNA]</scope>
    <source>
        <strain evidence="1 2">YC6898</strain>
    </source>
</reference>
<dbReference type="Proteomes" id="UP000295131">
    <property type="component" value="Unassembled WGS sequence"/>
</dbReference>
<dbReference type="PANTHER" id="PTHR41532">
    <property type="entry name" value="FIXS PROTEIN"/>
    <property type="match status" value="1"/>
</dbReference>
<dbReference type="OrthoDB" id="9802763at2"/>
<comment type="caution">
    <text evidence="1">The sequence shown here is derived from an EMBL/GenBank/DDBJ whole genome shotgun (WGS) entry which is preliminary data.</text>
</comment>
<dbReference type="PANTHER" id="PTHR41532:SF1">
    <property type="entry name" value="FIXS PROTEIN"/>
    <property type="match status" value="1"/>
</dbReference>
<accession>A0A4R5PJS1</accession>
<gene>
    <name evidence="1" type="primary">ccoS</name>
    <name evidence="1" type="ORF">E2A64_11505</name>
</gene>
<dbReference type="AlphaFoldDB" id="A0A4R5PJS1"/>
<dbReference type="InterPro" id="IPR004714">
    <property type="entry name" value="Cyt_oxidase_maturation_cbb3"/>
</dbReference>
<organism evidence="1 2">
    <name type="scientific">Pseudohoeflea suaedae</name>
    <dbReference type="NCBI Taxonomy" id="877384"/>
    <lineage>
        <taxon>Bacteria</taxon>
        <taxon>Pseudomonadati</taxon>
        <taxon>Pseudomonadota</taxon>
        <taxon>Alphaproteobacteria</taxon>
        <taxon>Hyphomicrobiales</taxon>
        <taxon>Rhizobiaceae</taxon>
        <taxon>Pseudohoeflea</taxon>
    </lineage>
</organism>
<evidence type="ECO:0000313" key="1">
    <source>
        <dbReference type="EMBL" id="TDH35930.1"/>
    </source>
</evidence>
<keyword evidence="2" id="KW-1185">Reference proteome</keyword>
<dbReference type="EMBL" id="SMSI01000002">
    <property type="protein sequence ID" value="TDH35930.1"/>
    <property type="molecule type" value="Genomic_DNA"/>
</dbReference>
<evidence type="ECO:0000313" key="2">
    <source>
        <dbReference type="Proteomes" id="UP000295131"/>
    </source>
</evidence>
<dbReference type="Pfam" id="PF03597">
    <property type="entry name" value="FixS"/>
    <property type="match status" value="1"/>
</dbReference>
<dbReference type="RefSeq" id="WP_133284630.1">
    <property type="nucleotide sequence ID" value="NZ_SMSI01000002.1"/>
</dbReference>
<proteinExistence type="predicted"/>
<sequence length="60" mass="6631">MTNLFILIPAALFLGLLGLGAFLWSLRNGQYEDLEGAAWRVLDDGDDKPAEDRAPRDQQG</sequence>
<name>A0A4R5PJS1_9HYPH</name>